<feature type="compositionally biased region" description="Basic and acidic residues" evidence="1">
    <location>
        <begin position="2485"/>
        <end position="2495"/>
    </location>
</feature>
<feature type="region of interest" description="Disordered" evidence="1">
    <location>
        <begin position="239"/>
        <end position="316"/>
    </location>
</feature>
<evidence type="ECO:0000256" key="1">
    <source>
        <dbReference type="SAM" id="MobiDB-lite"/>
    </source>
</evidence>
<proteinExistence type="predicted"/>
<feature type="region of interest" description="Disordered" evidence="1">
    <location>
        <begin position="416"/>
        <end position="455"/>
    </location>
</feature>
<feature type="compositionally biased region" description="Basic and acidic residues" evidence="1">
    <location>
        <begin position="1968"/>
        <end position="1978"/>
    </location>
</feature>
<dbReference type="KEGG" id="bgt:106066673"/>
<name>A0A9U8EC01_BIOGL</name>
<feature type="region of interest" description="Disordered" evidence="1">
    <location>
        <begin position="52"/>
        <end position="99"/>
    </location>
</feature>
<feature type="region of interest" description="Disordered" evidence="1">
    <location>
        <begin position="629"/>
        <end position="666"/>
    </location>
</feature>
<feature type="region of interest" description="Disordered" evidence="1">
    <location>
        <begin position="1474"/>
        <end position="1497"/>
    </location>
</feature>
<feature type="region of interest" description="Disordered" evidence="1">
    <location>
        <begin position="513"/>
        <end position="572"/>
    </location>
</feature>
<dbReference type="Proteomes" id="UP001165740">
    <property type="component" value="Chromosome 10"/>
</dbReference>
<evidence type="ECO:0000313" key="3">
    <source>
        <dbReference type="RefSeq" id="XP_013081195.2"/>
    </source>
</evidence>
<gene>
    <name evidence="3" type="primary">LOC106066673</name>
</gene>
<feature type="compositionally biased region" description="Polar residues" evidence="1">
    <location>
        <begin position="57"/>
        <end position="79"/>
    </location>
</feature>
<feature type="region of interest" description="Disordered" evidence="1">
    <location>
        <begin position="2260"/>
        <end position="2281"/>
    </location>
</feature>
<evidence type="ECO:0000313" key="2">
    <source>
        <dbReference type="Proteomes" id="UP001165740"/>
    </source>
</evidence>
<feature type="compositionally biased region" description="Basic and acidic residues" evidence="1">
    <location>
        <begin position="631"/>
        <end position="656"/>
    </location>
</feature>
<dbReference type="GeneID" id="106066673"/>
<feature type="region of interest" description="Disordered" evidence="1">
    <location>
        <begin position="2431"/>
        <end position="2503"/>
    </location>
</feature>
<feature type="region of interest" description="Disordered" evidence="1">
    <location>
        <begin position="364"/>
        <end position="383"/>
    </location>
</feature>
<feature type="region of interest" description="Disordered" evidence="1">
    <location>
        <begin position="1946"/>
        <end position="1991"/>
    </location>
</feature>
<feature type="compositionally biased region" description="Polar residues" evidence="1">
    <location>
        <begin position="292"/>
        <end position="302"/>
    </location>
</feature>
<organism evidence="2 3">
    <name type="scientific">Biomphalaria glabrata</name>
    <name type="common">Bloodfluke planorb</name>
    <name type="synonym">Freshwater snail</name>
    <dbReference type="NCBI Taxonomy" id="6526"/>
    <lineage>
        <taxon>Eukaryota</taxon>
        <taxon>Metazoa</taxon>
        <taxon>Spiralia</taxon>
        <taxon>Lophotrochozoa</taxon>
        <taxon>Mollusca</taxon>
        <taxon>Gastropoda</taxon>
        <taxon>Heterobranchia</taxon>
        <taxon>Euthyneura</taxon>
        <taxon>Panpulmonata</taxon>
        <taxon>Hygrophila</taxon>
        <taxon>Lymnaeoidea</taxon>
        <taxon>Planorbidae</taxon>
        <taxon>Biomphalaria</taxon>
    </lineage>
</organism>
<accession>A0A9U8EC01</accession>
<feature type="compositionally biased region" description="Polar residues" evidence="1">
    <location>
        <begin position="2449"/>
        <end position="2470"/>
    </location>
</feature>
<feature type="compositionally biased region" description="Basic and acidic residues" evidence="1">
    <location>
        <begin position="1754"/>
        <end position="1850"/>
    </location>
</feature>
<keyword evidence="2" id="KW-1185">Reference proteome</keyword>
<feature type="compositionally biased region" description="Polar residues" evidence="1">
    <location>
        <begin position="422"/>
        <end position="445"/>
    </location>
</feature>
<dbReference type="RefSeq" id="XP_013081195.2">
    <property type="nucleotide sequence ID" value="XM_013225741.2"/>
</dbReference>
<feature type="compositionally biased region" description="Basic and acidic residues" evidence="1">
    <location>
        <begin position="527"/>
        <end position="549"/>
    </location>
</feature>
<feature type="region of interest" description="Disordered" evidence="1">
    <location>
        <begin position="1754"/>
        <end position="1861"/>
    </location>
</feature>
<reference evidence="3" key="1">
    <citation type="submission" date="2025-08" db="UniProtKB">
        <authorList>
            <consortium name="RefSeq"/>
        </authorList>
    </citation>
    <scope>IDENTIFICATION</scope>
</reference>
<feature type="compositionally biased region" description="Polar residues" evidence="1">
    <location>
        <begin position="255"/>
        <end position="269"/>
    </location>
</feature>
<feature type="region of interest" description="Disordered" evidence="1">
    <location>
        <begin position="2377"/>
        <end position="2412"/>
    </location>
</feature>
<dbReference type="OrthoDB" id="6107277at2759"/>
<sequence length="2679" mass="296210">MSLNGRRRSVRSARFYRSDKEVSSWTKLSHSSHVDMAISLEVGRVVSRHLANDTRDSMGQVSDKNKNSNNAVCNDNGSDSSEDTEEAINNGASSKNEQVADLSTACVTSGENGSDCIGSSRPCSLEDNEPTDACRDEDYVFGKPIEENTNTVKVASLNEVKEEAGSCRNVVFGDINVNNDDERQDRQVNSLARGRGISRRGMVQRPAVLDYGLPDDNVGIMDEAFEFIITLDPNTIAGPPANNALPPTAVATQPAGASTQGQTSLNTTDVEQHESAAIAGSTQDHRRDPGESIQSPPRNYNNPLRVAPLSSTGQDSSNEFMLESAISDLDNATNPEAYPEKSSPFVQNDVVYSEYACTVESNMHDVGSSNDDDTTAESLKTASSSIRREIKISLPVNNVDLSPASIINKGIDEISPNLIADGSSQKETSYQSPTSHPNSSASNEDVAQDEEELASAENDFRSLDFALIKESMVINKERTEQDADALLDQVIGGFRDKGMGPNTVESLNGMNVSKASQKGRHSSANDPEDRCSRDNEFHNEESSVEKTGDDVSSESLASRSSPEVDNENSFECDTQSNAKVFAMDNYLDNTVTLPPKEASLHDDVGEPFVANKSCIDNEYADLCAMLPSGSLKEDSGSSKEDSGSSKEDSGSSKEDSDNLEVQSNLSKNSQQSALDCGNFCGVPFEVCDTDMINTRLHLTSESDEPKSENYVVHETNDQINTLTEEGNKEYQPFEVAQAIEDIVTVAVASSCNLRVDLHVNDTLIVDESTNTRLQNTIITDNIPQLHANGREESFNQESNQAETDTALSPWGTDNGDKVIMVTSCETNDTLEKLRSLDDHLENDIDHQHQLNSERVDTNKKLKSEDELSPVNVLNETNSANSQTSFHQEEVAEGNEFNTSSLVGLQKYDVPIQIIDNLHESQLSLTNRDDILKEKSSNQREADCDGGCFEEQKERNSLAVRHDAVAGDSNEVCWDDQIELSEEMHGCEAESRQVYTMEEHQSQTIRISVSPTLRKLSDENIIHKVPYDKTKGGNSDFADDENKESSNLCGRDVEHVKGQDCEHDETCTEQSYIIVQNDEIIDKQVTSMNCENIRNLIPFSASKSTLIIKTSRNENVENMLVREMNDNTCTKSQKVPLMETQSEYSNSAEDFARHEIIESVFDSMHKVADKEEIISKSEQFRMETLNNVSLSEYIPIAAEETVSCSIDATSAINRFTQNVVVDETRDVNQLEDKRDKEDNRSKLVYHETKDIHHPPDLVSDEHLSPYGLGQDQSQPLEDLASATNCDEMQITPNEIAKTAREDVEVNVISELTSVFTDRVETFLSQETHFYQPEGEGDKTYQPVEELKACSKPDLDYAQGDHGSNRVQTNEQTVCAVNELGEMCPNVFMFEPNKVDQTLLSTLEGRNNEREFDLGSVDVKCEGQVDVTTEITKDEDLGSLSQSRINLDICIKSDKDVCNIHDNEESAQFRYYSESVETHKDNNSETEETNKDSTHRRIGESEVAQQDFLTFDRYLKSETGEAKACSGCVIQTYTGILNETMDVSEINGLMFQTTQQPSTECIIDSEIFDGVRPGACSPGYDEQNGQSDSDFCTAVPRSGPTFEPEELISKLLVLDSKSKEVDLRDFESSSTLCSHDQSYVNDNVFALNVEERLESWKGECLTNEVHDTCDFNKEENSERDGDIDTIQETEPTALCDEPVKSSINSRELIECNKGCLIQRSSSNVICGENEGETTSNEIFINVNDNLVNVKSVNDKSVNDKSVNDKSVDDKSVDDKSVDDKSVDDKSVNDKSVNDKSVNDKSVNDKSVNDKSVDDKSVDDKSVDDKSVNDKSVNDKSVDDKSVDDKSVDDKSVNDMSEGLTSDVKSLTKHCLDDDDSSCLNEVVNQDEKVSSDNEEVKRRVTKLETTSQYLEDAAQCQVTADNTDFKDPIATGIALSEMDDKVFRANNEGRATWEGQSGKDLDRDADDGRDESMPDEKFHQQIDSNISIHEKGSSKESVSSLVIDKSVKRTSRSSTSSKSKCLLEEGPSEEIQLNQNDDMIPVAKVILDATDVWLNKISDFCQSTEMYEHDHNKLQEIAHECTTQLVALTQSSEFCQEHAQNAALLSRSGTKSNSVKSKNTSRATSSCSLASMKSEPHSDSSKSCILKDIQLCPSRNSVRSNNSKHVPLQVLGANEGSLMSIKISSNGQADKFSNHSSSCSSLFSGKTSCSSSSVSSVARVDPKESLNRQRLTEMTATVKQGSTLAKDSRSLNVVKETISWNRPRSTGNNCGDHMSKPLVSRTPSLKAPTIGKHLQNEECKAYQSLTESPANDTCVSQNIDVTERSCDTLKAANLTARSTDSGQQGVLLEKRRQPYAPTANNREGKSNIFNRTIAHLDQGTKTGQCGHKLSPRVMPATKTNENSEPSSKDPVKHERLAPCLATARRCFLRNVATQRGSESDRKTPVAVRPNELSTQKPSNFTQTEKASSQRQRFLSFAFRGLKSSPRQQDESSDKPKGEVSMGTGDFSTENKEEVMLASNSAAVSPASGEVKEDHGTNKKDQELEISKMTQLSRQRISALKLRDHVSKKSKATKMMTMQEFERIQADRHLNQAFARIQSSKPCVDCHMDAKVMDKTAASVKRRREKINYDSLLALENIKFLEMLRFKKSAYDRAEQLKEFKSLKSGEVKATRLKQIKPTAIV</sequence>
<protein>
    <submittedName>
        <fullName evidence="3">Uncharacterized protein LOC106066673 isoform X1</fullName>
    </submittedName>
</protein>